<comment type="caution">
    <text evidence="1">The sequence shown here is derived from an EMBL/GenBank/DDBJ whole genome shotgun (WGS) entry which is preliminary data.</text>
</comment>
<sequence>MRLVSLPSPTMSSCPARSLGLMRETMAGAHEDGAAGVPAVGVERAEDADAEGVEVVLELGGLVGSCVVEGRGVAVVEEARGLGPEVQAAASEVAAATRTAVTTGVRRSRRLGLWRIVRAYPVRVRGPVVPLGQACPPGTLPL</sequence>
<proteinExistence type="predicted"/>
<gene>
    <name evidence="1" type="ORF">GCM10009817_01290</name>
</gene>
<organism evidence="1 2">
    <name type="scientific">Terrabacter lapilli</name>
    <dbReference type="NCBI Taxonomy" id="436231"/>
    <lineage>
        <taxon>Bacteria</taxon>
        <taxon>Bacillati</taxon>
        <taxon>Actinomycetota</taxon>
        <taxon>Actinomycetes</taxon>
        <taxon>Micrococcales</taxon>
        <taxon>Intrasporangiaceae</taxon>
        <taxon>Terrabacter</taxon>
    </lineage>
</organism>
<dbReference type="Proteomes" id="UP001500013">
    <property type="component" value="Unassembled WGS sequence"/>
</dbReference>
<protein>
    <submittedName>
        <fullName evidence="1">Uncharacterized protein</fullName>
    </submittedName>
</protein>
<keyword evidence="2" id="KW-1185">Reference proteome</keyword>
<dbReference type="EMBL" id="BAAAPU010000001">
    <property type="protein sequence ID" value="GAA1965247.1"/>
    <property type="molecule type" value="Genomic_DNA"/>
</dbReference>
<evidence type="ECO:0000313" key="2">
    <source>
        <dbReference type="Proteomes" id="UP001500013"/>
    </source>
</evidence>
<name>A0ABN2R8A8_9MICO</name>
<accession>A0ABN2R8A8</accession>
<evidence type="ECO:0000313" key="1">
    <source>
        <dbReference type="EMBL" id="GAA1965247.1"/>
    </source>
</evidence>
<reference evidence="1 2" key="1">
    <citation type="journal article" date="2019" name="Int. J. Syst. Evol. Microbiol.">
        <title>The Global Catalogue of Microorganisms (GCM) 10K type strain sequencing project: providing services to taxonomists for standard genome sequencing and annotation.</title>
        <authorList>
            <consortium name="The Broad Institute Genomics Platform"/>
            <consortium name="The Broad Institute Genome Sequencing Center for Infectious Disease"/>
            <person name="Wu L."/>
            <person name="Ma J."/>
        </authorList>
    </citation>
    <scope>NUCLEOTIDE SEQUENCE [LARGE SCALE GENOMIC DNA]</scope>
    <source>
        <strain evidence="1 2">JCM 15628</strain>
    </source>
</reference>